<reference evidence="1 2" key="1">
    <citation type="submission" date="2016-12" db="EMBL/GenBank/DDBJ databases">
        <title>The whole genome sequencing and assembly of Bacillus cohnii DSM 6307T strain.</title>
        <authorList>
            <person name="Lee Y.-J."/>
            <person name="Yi H."/>
            <person name="Bahn Y.-S."/>
            <person name="Kim J.F."/>
            <person name="Lee D.-W."/>
        </authorList>
    </citation>
    <scope>NUCLEOTIDE SEQUENCE [LARGE SCALE GENOMIC DNA]</scope>
    <source>
        <strain evidence="1 2">DSM 6307</strain>
    </source>
</reference>
<evidence type="ECO:0000313" key="1">
    <source>
        <dbReference type="EMBL" id="AST93014.1"/>
    </source>
</evidence>
<dbReference type="EMBL" id="CP018866">
    <property type="protein sequence ID" value="AST93014.1"/>
    <property type="molecule type" value="Genomic_DNA"/>
</dbReference>
<dbReference type="Pfam" id="PF05133">
    <property type="entry name" value="SPP1_portal"/>
    <property type="match status" value="1"/>
</dbReference>
<dbReference type="InterPro" id="IPR021145">
    <property type="entry name" value="Portal_protein_SPP1_Gp6-like"/>
</dbReference>
<dbReference type="NCBIfam" id="TIGR01542">
    <property type="entry name" value="A118_put_portal"/>
    <property type="match status" value="1"/>
</dbReference>
<keyword evidence="2" id="KW-1185">Reference proteome</keyword>
<accession>A0A223KUG8</accession>
<organism evidence="1 2">
    <name type="scientific">Sutcliffiella cohnii</name>
    <dbReference type="NCBI Taxonomy" id="33932"/>
    <lineage>
        <taxon>Bacteria</taxon>
        <taxon>Bacillati</taxon>
        <taxon>Bacillota</taxon>
        <taxon>Bacilli</taxon>
        <taxon>Bacillales</taxon>
        <taxon>Bacillaceae</taxon>
        <taxon>Sutcliffiella</taxon>
    </lineage>
</organism>
<dbReference type="AlphaFoldDB" id="A0A223KUG8"/>
<sequence>MFQSLISKIKGVLQKLGLVKNIKSLSDTKSIPIDDQFYKNIDMWKALYQGYFSEWHDIHYQTINGRKKRRRASLNMPKVLSQEMATLIFNERCEVNISDKSLAENVHDIFKQNKFISKFQDYLEFQFALGGMVIKPYVEDDKIKLSYVTADCFIPVGWDNQGIHEAVFPNEIRKGDKKYTHLEWHLWEGKEYVIKNELYVAEKTTSDLGKKVPLSTLFPDLEEEVRINNFKRSGFVYFKPNLANHIDMQSPLGVAIFSAALDTLKTLDIAYDSFQREFVLGKRRILIPASAVRMVIDENGNPQRYFDADDEVYQALGGSGDMDDNKIQDNTVELRVEEHIAAINALLNLLSMQTGFSSGSFSFDGKSVKTATEVVSENSKTFRTKQSHENVIEAGLTELIDVIVQLAELYDLFSGPKDGWEVTVAFDDSIAEDQTAEINKQTQLVTNKLQSRKRAIMRIHGLSEEEATLLLQEIAEENKTATAEAIDFFGMNRAGNE</sequence>
<name>A0A223KUG8_9BACI</name>
<proteinExistence type="predicted"/>
<gene>
    <name evidence="1" type="ORF">BC6307_17990</name>
</gene>
<dbReference type="STRING" id="1314751.GCA_001591425_00798"/>
<dbReference type="RefSeq" id="WP_066412429.1">
    <property type="nucleotide sequence ID" value="NZ_CP018866.1"/>
</dbReference>
<evidence type="ECO:0000313" key="2">
    <source>
        <dbReference type="Proteomes" id="UP000215224"/>
    </source>
</evidence>
<dbReference type="InterPro" id="IPR006432">
    <property type="entry name" value="Phage_portal_A118-type"/>
</dbReference>
<dbReference type="KEGG" id="bcoh:BC6307_17990"/>
<dbReference type="PIRSF" id="PIRSF011911">
    <property type="entry name" value="A118_put_portal"/>
    <property type="match status" value="1"/>
</dbReference>
<protein>
    <submittedName>
        <fullName evidence="1">Portal protein</fullName>
    </submittedName>
</protein>
<dbReference type="Proteomes" id="UP000215224">
    <property type="component" value="Chromosome"/>
</dbReference>